<proteinExistence type="inferred from homology"/>
<dbReference type="PANTHER" id="PTHR34477:SF5">
    <property type="entry name" value="BSL5627 PROTEIN"/>
    <property type="match status" value="1"/>
</dbReference>
<keyword evidence="3" id="KW-0378">Hydrolase</keyword>
<evidence type="ECO:0000313" key="4">
    <source>
        <dbReference type="Proteomes" id="UP000231602"/>
    </source>
</evidence>
<dbReference type="PANTHER" id="PTHR34477">
    <property type="entry name" value="UPF0213 PROTEIN YHBQ"/>
    <property type="match status" value="1"/>
</dbReference>
<dbReference type="Pfam" id="PF01541">
    <property type="entry name" value="GIY-YIG"/>
    <property type="match status" value="1"/>
</dbReference>
<dbReference type="Proteomes" id="UP000231602">
    <property type="component" value="Unassembled WGS sequence"/>
</dbReference>
<dbReference type="PROSITE" id="PS50164">
    <property type="entry name" value="GIY_YIG"/>
    <property type="match status" value="1"/>
</dbReference>
<dbReference type="AlphaFoldDB" id="A0A2H0RC55"/>
<organism evidence="3 4">
    <name type="scientific">Candidatus Wolfebacteria bacterium CG10_big_fil_rev_8_21_14_0_10_31_9</name>
    <dbReference type="NCBI Taxonomy" id="1975070"/>
    <lineage>
        <taxon>Bacteria</taxon>
        <taxon>Candidatus Wolfeibacteriota</taxon>
    </lineage>
</organism>
<dbReference type="Gene3D" id="3.40.1440.10">
    <property type="entry name" value="GIY-YIG endonuclease"/>
    <property type="match status" value="1"/>
</dbReference>
<keyword evidence="3" id="KW-0540">Nuclease</keyword>
<dbReference type="CDD" id="cd10448">
    <property type="entry name" value="GIY-YIG_unchar_3"/>
    <property type="match status" value="1"/>
</dbReference>
<reference evidence="3 4" key="1">
    <citation type="submission" date="2017-09" db="EMBL/GenBank/DDBJ databases">
        <title>Depth-based differentiation of microbial function through sediment-hosted aquifers and enrichment of novel symbionts in the deep terrestrial subsurface.</title>
        <authorList>
            <person name="Probst A.J."/>
            <person name="Ladd B."/>
            <person name="Jarett J.K."/>
            <person name="Geller-Mcgrath D.E."/>
            <person name="Sieber C.M."/>
            <person name="Emerson J.B."/>
            <person name="Anantharaman K."/>
            <person name="Thomas B.C."/>
            <person name="Malmstrom R."/>
            <person name="Stieglmeier M."/>
            <person name="Klingl A."/>
            <person name="Woyke T."/>
            <person name="Ryan C.M."/>
            <person name="Banfield J.F."/>
        </authorList>
    </citation>
    <scope>NUCLEOTIDE SEQUENCE [LARGE SCALE GENOMIC DNA]</scope>
    <source>
        <strain evidence="3">CG10_big_fil_rev_8_21_14_0_10_31_9</strain>
    </source>
</reference>
<dbReference type="InterPro" id="IPR035901">
    <property type="entry name" value="GIY-YIG_endonuc_sf"/>
</dbReference>
<comment type="caution">
    <text evidence="3">The sequence shown here is derived from an EMBL/GenBank/DDBJ whole genome shotgun (WGS) entry which is preliminary data.</text>
</comment>
<evidence type="ECO:0000256" key="1">
    <source>
        <dbReference type="ARBA" id="ARBA00007435"/>
    </source>
</evidence>
<dbReference type="SMART" id="SM00465">
    <property type="entry name" value="GIYc"/>
    <property type="match status" value="1"/>
</dbReference>
<dbReference type="SUPFAM" id="SSF82771">
    <property type="entry name" value="GIY-YIG endonuclease"/>
    <property type="match status" value="1"/>
</dbReference>
<gene>
    <name evidence="3" type="ORF">COV23_01910</name>
</gene>
<dbReference type="InterPro" id="IPR050190">
    <property type="entry name" value="UPF0213_domain"/>
</dbReference>
<dbReference type="EMBL" id="PCXV01000030">
    <property type="protein sequence ID" value="PIR44063.1"/>
    <property type="molecule type" value="Genomic_DNA"/>
</dbReference>
<name>A0A2H0RC55_9BACT</name>
<dbReference type="GO" id="GO:0004519">
    <property type="term" value="F:endonuclease activity"/>
    <property type="evidence" value="ECO:0007669"/>
    <property type="project" value="UniProtKB-KW"/>
</dbReference>
<comment type="similarity">
    <text evidence="1">Belongs to the UPF0213 family.</text>
</comment>
<accession>A0A2H0RC55</accession>
<sequence>MIYYVYIATNKINTVLYTGMTNNLKRRVYEHKNKLIGGFTKKYNINKLIFYEIFNFPTEAIIAEKKIKGWTREKKINLIKSKNPEYKDLSLEI</sequence>
<protein>
    <submittedName>
        <fullName evidence="3">Endonuclease</fullName>
    </submittedName>
</protein>
<feature type="domain" description="GIY-YIG" evidence="2">
    <location>
        <begin position="1"/>
        <end position="77"/>
    </location>
</feature>
<dbReference type="InterPro" id="IPR000305">
    <property type="entry name" value="GIY-YIG_endonuc"/>
</dbReference>
<evidence type="ECO:0000259" key="2">
    <source>
        <dbReference type="PROSITE" id="PS50164"/>
    </source>
</evidence>
<evidence type="ECO:0000313" key="3">
    <source>
        <dbReference type="EMBL" id="PIR44063.1"/>
    </source>
</evidence>
<keyword evidence="3" id="KW-0255">Endonuclease</keyword>